<dbReference type="InterPro" id="IPR046346">
    <property type="entry name" value="Aminoacid_DH-like_N_sf"/>
</dbReference>
<keyword evidence="3 7" id="KW-0479">Metal-binding</keyword>
<dbReference type="Gene3D" id="3.40.50.10380">
    <property type="entry name" value="Malic enzyme, N-terminal domain"/>
    <property type="match status" value="1"/>
</dbReference>
<dbReference type="CDD" id="cd05311">
    <property type="entry name" value="NAD_bind_2_malic_enz"/>
    <property type="match status" value="1"/>
</dbReference>
<dbReference type="PIRSF" id="PIRSF000106">
    <property type="entry name" value="ME"/>
    <property type="match status" value="1"/>
</dbReference>
<feature type="binding site" evidence="7">
    <location>
        <position position="133"/>
    </location>
    <ligand>
        <name>a divalent metal cation</name>
        <dbReference type="ChEBI" id="CHEBI:60240"/>
    </ligand>
</feature>
<comment type="cofactor">
    <cofactor evidence="7">
        <name>Mg(2+)</name>
        <dbReference type="ChEBI" id="CHEBI:18420"/>
    </cofactor>
    <cofactor evidence="7">
        <name>Mn(2+)</name>
        <dbReference type="ChEBI" id="CHEBI:29035"/>
    </cofactor>
    <text evidence="7">Divalent metal cations. Prefers magnesium or manganese.</text>
</comment>
<dbReference type="Pfam" id="PF00390">
    <property type="entry name" value="malic"/>
    <property type="match status" value="2"/>
</dbReference>
<reference evidence="12 13" key="1">
    <citation type="journal article" date="2016" name="Front. Microbiol.">
        <title>Comprehensive Phylogenetic Analysis of Bovine Non-aureus Staphylococci Species Based on Whole-Genome Sequencing.</title>
        <authorList>
            <person name="Naushad S."/>
            <person name="Barkema H.W."/>
            <person name="Luby C."/>
            <person name="Condas L.A."/>
            <person name="Nobrega D.B."/>
            <person name="Carson D.A."/>
            <person name="De Buck J."/>
        </authorList>
    </citation>
    <scope>NUCLEOTIDE SEQUENCE [LARGE SCALE GENOMIC DNA]</scope>
    <source>
        <strain evidence="10 13">SNUC 105</strain>
        <strain evidence="11 12">SNUC 1363</strain>
    </source>
</reference>
<evidence type="ECO:0000256" key="7">
    <source>
        <dbReference type="PIRSR" id="PIRSR000106-3"/>
    </source>
</evidence>
<feature type="domain" description="Malic enzyme NAD-binding" evidence="8">
    <location>
        <begin position="160"/>
        <end position="384"/>
    </location>
</feature>
<protein>
    <submittedName>
        <fullName evidence="10">NAD-dependent malic enzyme</fullName>
    </submittedName>
</protein>
<dbReference type="GO" id="GO:0004470">
    <property type="term" value="F:malic enzyme activity"/>
    <property type="evidence" value="ECO:0007669"/>
    <property type="project" value="InterPro"/>
</dbReference>
<organism evidence="10 13">
    <name type="scientific">Staphylococcus chromogenes</name>
    <name type="common">Staphylococcus hyicus subsp. chromogenes</name>
    <dbReference type="NCBI Taxonomy" id="46126"/>
    <lineage>
        <taxon>Bacteria</taxon>
        <taxon>Bacillati</taxon>
        <taxon>Bacillota</taxon>
        <taxon>Bacilli</taxon>
        <taxon>Bacillales</taxon>
        <taxon>Staphylococcaceae</taxon>
        <taxon>Staphylococcus</taxon>
    </lineage>
</organism>
<dbReference type="InterPro" id="IPR051674">
    <property type="entry name" value="Malate_Decarboxylase"/>
</dbReference>
<dbReference type="InterPro" id="IPR012302">
    <property type="entry name" value="Malic_NAD-bd"/>
</dbReference>
<comment type="caution">
    <text evidence="10">The sequence shown here is derived from an EMBL/GenBank/DDBJ whole genome shotgun (WGS) entry which is preliminary data.</text>
</comment>
<dbReference type="Gene3D" id="3.40.50.720">
    <property type="entry name" value="NAD(P)-binding Rossmann-like Domain"/>
    <property type="match status" value="1"/>
</dbReference>
<keyword evidence="12" id="KW-1185">Reference proteome</keyword>
<dbReference type="GO" id="GO:0016616">
    <property type="term" value="F:oxidoreductase activity, acting on the CH-OH group of donors, NAD or NADP as acceptor"/>
    <property type="evidence" value="ECO:0007669"/>
    <property type="project" value="InterPro"/>
</dbReference>
<feature type="active site" description="Proton donor" evidence="5">
    <location>
        <position position="36"/>
    </location>
</feature>
<evidence type="ECO:0000313" key="13">
    <source>
        <dbReference type="Proteomes" id="UP000242144"/>
    </source>
</evidence>
<dbReference type="InterPro" id="IPR012301">
    <property type="entry name" value="Malic_N_dom"/>
</dbReference>
<evidence type="ECO:0000259" key="9">
    <source>
        <dbReference type="SMART" id="SM01274"/>
    </source>
</evidence>
<dbReference type="GO" id="GO:0051287">
    <property type="term" value="F:NAD binding"/>
    <property type="evidence" value="ECO:0007669"/>
    <property type="project" value="InterPro"/>
</dbReference>
<dbReference type="Proteomes" id="UP000242008">
    <property type="component" value="Unassembled WGS sequence"/>
</dbReference>
<reference evidence="10" key="2">
    <citation type="submission" date="2018-03" db="EMBL/GenBank/DDBJ databases">
        <authorList>
            <person name="Naushad S."/>
        </authorList>
    </citation>
    <scope>NUCLEOTIDE SEQUENCE</scope>
    <source>
        <strain evidence="10">SNUC 105</strain>
        <strain evidence="11">SNUC 1363</strain>
    </source>
</reference>
<evidence type="ECO:0000313" key="10">
    <source>
        <dbReference type="EMBL" id="PTG28738.1"/>
    </source>
</evidence>
<feature type="active site" description="Proton acceptor" evidence="5">
    <location>
        <position position="91"/>
    </location>
</feature>
<dbReference type="SMART" id="SM01274">
    <property type="entry name" value="malic"/>
    <property type="match status" value="1"/>
</dbReference>
<feature type="binding site" evidence="7">
    <location>
        <position position="159"/>
    </location>
    <ligand>
        <name>a divalent metal cation</name>
        <dbReference type="ChEBI" id="CHEBI:60240"/>
    </ligand>
</feature>
<evidence type="ECO:0000256" key="5">
    <source>
        <dbReference type="PIRSR" id="PIRSR000106-1"/>
    </source>
</evidence>
<dbReference type="InterPro" id="IPR015884">
    <property type="entry name" value="Malic_enzyme_CS"/>
</dbReference>
<dbReference type="InterPro" id="IPR036291">
    <property type="entry name" value="NAD(P)-bd_dom_sf"/>
</dbReference>
<dbReference type="RefSeq" id="WP_037574348.1">
    <property type="nucleotide sequence ID" value="NZ_CP133244.1"/>
</dbReference>
<dbReference type="AlphaFoldDB" id="A0AAX0ZID2"/>
<feature type="binding site" evidence="7">
    <location>
        <position position="134"/>
    </location>
    <ligand>
        <name>a divalent metal cation</name>
        <dbReference type="ChEBI" id="CHEBI:60240"/>
    </ligand>
</feature>
<dbReference type="EMBL" id="PZCM01000001">
    <property type="protein sequence ID" value="PTG28738.1"/>
    <property type="molecule type" value="Genomic_DNA"/>
</dbReference>
<evidence type="ECO:0000256" key="2">
    <source>
        <dbReference type="ARBA" id="ARBA00008785"/>
    </source>
</evidence>
<dbReference type="Proteomes" id="UP000242144">
    <property type="component" value="Unassembled WGS sequence"/>
</dbReference>
<proteinExistence type="inferred from homology"/>
<dbReference type="GO" id="GO:0046872">
    <property type="term" value="F:metal ion binding"/>
    <property type="evidence" value="ECO:0007669"/>
    <property type="project" value="UniProtKB-KW"/>
</dbReference>
<dbReference type="SMART" id="SM00919">
    <property type="entry name" value="Malic_M"/>
    <property type="match status" value="1"/>
</dbReference>
<accession>A0AAX0ZID2</accession>
<name>A0AAX0ZID2_STACR</name>
<keyword evidence="4" id="KW-0560">Oxidoreductase</keyword>
<dbReference type="PANTHER" id="PTHR43237">
    <property type="entry name" value="NADP-DEPENDENT MALIC ENZYME"/>
    <property type="match status" value="1"/>
</dbReference>
<comment type="similarity">
    <text evidence="2">Belongs to the malic enzymes family.</text>
</comment>
<dbReference type="PROSITE" id="PS00331">
    <property type="entry name" value="MALIC_ENZYMES"/>
    <property type="match status" value="1"/>
</dbReference>
<dbReference type="Pfam" id="PF03949">
    <property type="entry name" value="Malic_M"/>
    <property type="match status" value="1"/>
</dbReference>
<feature type="domain" description="Malic enzyme N-terminal" evidence="9">
    <location>
        <begin position="15"/>
        <end position="148"/>
    </location>
</feature>
<evidence type="ECO:0000256" key="4">
    <source>
        <dbReference type="ARBA" id="ARBA00023002"/>
    </source>
</evidence>
<dbReference type="SUPFAM" id="SSF53223">
    <property type="entry name" value="Aminoacid dehydrogenase-like, N-terminal domain"/>
    <property type="match status" value="1"/>
</dbReference>
<dbReference type="InterPro" id="IPR045213">
    <property type="entry name" value="Malic_NAD-bd_bact_type"/>
</dbReference>
<gene>
    <name evidence="10" type="ORF">BU638_00615</name>
    <name evidence="11" type="ORF">BU676_02400</name>
</gene>
<evidence type="ECO:0000313" key="12">
    <source>
        <dbReference type="Proteomes" id="UP000242008"/>
    </source>
</evidence>
<dbReference type="FunFam" id="3.40.50.10380:FF:000003">
    <property type="entry name" value="NADP-dependent malic enzyme"/>
    <property type="match status" value="1"/>
</dbReference>
<dbReference type="SUPFAM" id="SSF51735">
    <property type="entry name" value="NAD(P)-binding Rossmann-fold domains"/>
    <property type="match status" value="1"/>
</dbReference>
<feature type="binding site" evidence="6">
    <location>
        <position position="316"/>
    </location>
    <ligand>
        <name>(S)-malate</name>
        <dbReference type="ChEBI" id="CHEBI:15589"/>
    </ligand>
</feature>
<evidence type="ECO:0000256" key="1">
    <source>
        <dbReference type="ARBA" id="ARBA00001936"/>
    </source>
</evidence>
<evidence type="ECO:0000256" key="3">
    <source>
        <dbReference type="ARBA" id="ARBA00022723"/>
    </source>
</evidence>
<dbReference type="InterPro" id="IPR001891">
    <property type="entry name" value="Malic_OxRdtase"/>
</dbReference>
<dbReference type="InterPro" id="IPR037062">
    <property type="entry name" value="Malic_N_dom_sf"/>
</dbReference>
<evidence type="ECO:0000259" key="8">
    <source>
        <dbReference type="SMART" id="SM00919"/>
    </source>
</evidence>
<dbReference type="FunFam" id="3.40.50.720:FF:000095">
    <property type="entry name" value="NADP-dependent malic enzyme"/>
    <property type="match status" value="1"/>
</dbReference>
<dbReference type="EMBL" id="PZAO01000004">
    <property type="protein sequence ID" value="PTG70773.1"/>
    <property type="molecule type" value="Genomic_DNA"/>
</dbReference>
<feature type="binding site" evidence="6">
    <location>
        <position position="286"/>
    </location>
    <ligand>
        <name>(S)-malate</name>
        <dbReference type="ChEBI" id="CHEBI:15589"/>
    </ligand>
</feature>
<evidence type="ECO:0000313" key="11">
    <source>
        <dbReference type="EMBL" id="PTG70773.1"/>
    </source>
</evidence>
<dbReference type="PANTHER" id="PTHR43237:SF4">
    <property type="entry name" value="NADP-DEPENDENT MALIC ENZYME"/>
    <property type="match status" value="1"/>
</dbReference>
<sequence length="409" mass="44164">MSLRDEALQMHKENHGKLAVAPKVKVTNKEELSLAYSPGVAEPCKDIHEHPEKVYDYTMKNNTVAVISDGTAVLGLGNIGAEASLPVMEGKAVLFKSFSGIDGIPLSLSTTDTEEIIQTVKLLEPNFGGINLEDISAPRCFEIEERLKKETKIPVFHDDQHGTAIVTLAGLMNALRIVKKDLSDIRVVLNGAGAAGIAIVKLLYSYGVREMIMCDSQGAIYEGRPHGMNPTKEYVAKWTNKDKINGKLADVIEGADVFIGVSVANLLSEEMVRSMADNPVIFAMANPNPEITPELAKSAGAKVIGTGRSDFPNQINNVLAFPGIFRGALDVRATHINEQMKQAAVEAIASLISEEELTEDYVIPGPFDKRVAPSVAKAVAKAAMESGVARIDVDPEEIYQKTLALTDLK</sequence>
<comment type="cofactor">
    <cofactor evidence="1">
        <name>Mn(2+)</name>
        <dbReference type="ChEBI" id="CHEBI:29035"/>
    </cofactor>
</comment>
<evidence type="ECO:0000256" key="6">
    <source>
        <dbReference type="PIRSR" id="PIRSR000106-2"/>
    </source>
</evidence>